<organism evidence="4 5">
    <name type="scientific">Fibroporia radiculosa</name>
    <dbReference type="NCBI Taxonomy" id="599839"/>
    <lineage>
        <taxon>Eukaryota</taxon>
        <taxon>Fungi</taxon>
        <taxon>Dikarya</taxon>
        <taxon>Basidiomycota</taxon>
        <taxon>Agaricomycotina</taxon>
        <taxon>Agaricomycetes</taxon>
        <taxon>Polyporales</taxon>
        <taxon>Fibroporiaceae</taxon>
        <taxon>Fibroporia</taxon>
    </lineage>
</organism>
<dbReference type="PROSITE" id="PS51762">
    <property type="entry name" value="GH16_2"/>
    <property type="match status" value="1"/>
</dbReference>
<evidence type="ECO:0000256" key="1">
    <source>
        <dbReference type="ARBA" id="ARBA00022801"/>
    </source>
</evidence>
<gene>
    <name evidence="4" type="ORF">FIBRA_00559</name>
</gene>
<sequence length="194" mass="20831">MKKPGGPIITKHGVNDKVASGATINSTFTLLYGRVTVALSGPPVHGAVTAAVLIADQHDEIDIELVGGDPTHWQTNVYGPSSPDSKPLWGVFGGIQDYLNNGSLEDIHDYTIDWNDERIIWSVDGVDVRTVQKGQTLKDGALHFPSHPTRIQIGIWDASSPAGTAQWAKGPIDWASAPSTMSATFKSVKVECPY</sequence>
<evidence type="ECO:0000256" key="2">
    <source>
        <dbReference type="ARBA" id="ARBA00023295"/>
    </source>
</evidence>
<dbReference type="STRING" id="599839.J4H083"/>
<reference evidence="4 5" key="1">
    <citation type="journal article" date="2012" name="Appl. Environ. Microbiol.">
        <title>Short-read sequencing for genomic analysis of the brown rot fungus Fibroporia radiculosa.</title>
        <authorList>
            <person name="Tang J.D."/>
            <person name="Perkins A.D."/>
            <person name="Sonstegard T.S."/>
            <person name="Schroeder S.G."/>
            <person name="Burgess S.C."/>
            <person name="Diehl S.V."/>
        </authorList>
    </citation>
    <scope>NUCLEOTIDE SEQUENCE [LARGE SCALE GENOMIC DNA]</scope>
    <source>
        <strain evidence="4 5">TFFH 294</strain>
    </source>
</reference>
<dbReference type="Pfam" id="PF00722">
    <property type="entry name" value="Glyco_hydro_16"/>
    <property type="match status" value="1"/>
</dbReference>
<proteinExistence type="predicted"/>
<evidence type="ECO:0000313" key="4">
    <source>
        <dbReference type="EMBL" id="CCL98559.1"/>
    </source>
</evidence>
<dbReference type="GO" id="GO:0005975">
    <property type="term" value="P:carbohydrate metabolic process"/>
    <property type="evidence" value="ECO:0007669"/>
    <property type="project" value="InterPro"/>
</dbReference>
<dbReference type="GeneID" id="24093470"/>
<dbReference type="InterPro" id="IPR013320">
    <property type="entry name" value="ConA-like_dom_sf"/>
</dbReference>
<protein>
    <recommendedName>
        <fullName evidence="3">GH16 domain-containing protein</fullName>
    </recommendedName>
</protein>
<feature type="domain" description="GH16" evidence="3">
    <location>
        <begin position="1"/>
        <end position="183"/>
    </location>
</feature>
<dbReference type="PANTHER" id="PTHR31062">
    <property type="entry name" value="XYLOGLUCAN ENDOTRANSGLUCOSYLASE/HYDROLASE PROTEIN 8-RELATED"/>
    <property type="match status" value="1"/>
</dbReference>
<dbReference type="GO" id="GO:0004553">
    <property type="term" value="F:hydrolase activity, hydrolyzing O-glycosyl compounds"/>
    <property type="evidence" value="ECO:0007669"/>
    <property type="project" value="InterPro"/>
</dbReference>
<dbReference type="InParanoid" id="J4H083"/>
<dbReference type="InterPro" id="IPR000757">
    <property type="entry name" value="Beta-glucanase-like"/>
</dbReference>
<dbReference type="Proteomes" id="UP000006352">
    <property type="component" value="Unassembled WGS sequence"/>
</dbReference>
<dbReference type="AlphaFoldDB" id="J4H083"/>
<name>J4H083_9APHY</name>
<dbReference type="SUPFAM" id="SSF49899">
    <property type="entry name" value="Concanavalin A-like lectins/glucanases"/>
    <property type="match status" value="1"/>
</dbReference>
<dbReference type="InterPro" id="IPR044791">
    <property type="entry name" value="Beta-glucanase/XTH"/>
</dbReference>
<keyword evidence="1" id="KW-0378">Hydrolase</keyword>
<accession>J4H083</accession>
<dbReference type="Gene3D" id="2.60.120.200">
    <property type="match status" value="1"/>
</dbReference>
<dbReference type="RefSeq" id="XP_012177842.1">
    <property type="nucleotide sequence ID" value="XM_012322452.1"/>
</dbReference>
<keyword evidence="2" id="KW-0326">Glycosidase</keyword>
<evidence type="ECO:0000313" key="5">
    <source>
        <dbReference type="Proteomes" id="UP000006352"/>
    </source>
</evidence>
<evidence type="ECO:0000259" key="3">
    <source>
        <dbReference type="PROSITE" id="PS51762"/>
    </source>
</evidence>
<dbReference type="OrthoDB" id="4781at2759"/>
<dbReference type="HOGENOM" id="CLU_090399_0_0_1"/>
<keyword evidence="5" id="KW-1185">Reference proteome</keyword>
<dbReference type="EMBL" id="HE796890">
    <property type="protein sequence ID" value="CCL98559.1"/>
    <property type="molecule type" value="Genomic_DNA"/>
</dbReference>